<feature type="domain" description="Integrase SAM-like N-terminal" evidence="2">
    <location>
        <begin position="93"/>
        <end position="144"/>
    </location>
</feature>
<proteinExistence type="predicted"/>
<dbReference type="InterPro" id="IPR011010">
    <property type="entry name" value="DNA_brk_join_enz"/>
</dbReference>
<dbReference type="InterPro" id="IPR010998">
    <property type="entry name" value="Integrase_recombinase_N"/>
</dbReference>
<evidence type="ECO:0000259" key="2">
    <source>
        <dbReference type="Pfam" id="PF14659"/>
    </source>
</evidence>
<dbReference type="RefSeq" id="WP_273745292.1">
    <property type="nucleotide sequence ID" value="NZ_CP117692.1"/>
</dbReference>
<name>A0AAQ2XKF6_9LACO</name>
<dbReference type="SUPFAM" id="SSF56349">
    <property type="entry name" value="DNA breaking-rejoining enzymes"/>
    <property type="match status" value="1"/>
</dbReference>
<sequence>MKKNSNNKTTRTRYNNVYKDYKGVIFFSVCLGKDENGKRITKKTRKSLKTGEPFQTTKQANEELQEFVADWKRQHLTVNGGNSDMAFADFINNVFLPYYKKTVRLSTFNRKKFLFVRIITYFGEKVKLTEITSVDCLEFQQFLLSHYARSSVRVIMQTFKQMLKYAENHELIAKNPMNKVQDLPLTDNILTLFNNTM</sequence>
<accession>A0AAQ2XKF6</accession>
<dbReference type="AlphaFoldDB" id="A0AAQ2XKF6"/>
<dbReference type="Pfam" id="PF14659">
    <property type="entry name" value="Phage_int_SAM_3"/>
    <property type="match status" value="1"/>
</dbReference>
<dbReference type="GO" id="GO:0003677">
    <property type="term" value="F:DNA binding"/>
    <property type="evidence" value="ECO:0007669"/>
    <property type="project" value="UniProtKB-KW"/>
</dbReference>
<gene>
    <name evidence="3" type="ORF">PSR59_02490</name>
</gene>
<evidence type="ECO:0000256" key="1">
    <source>
        <dbReference type="ARBA" id="ARBA00023125"/>
    </source>
</evidence>
<protein>
    <submittedName>
        <fullName evidence="3">Phage integrase SAM-like domain-containing protein</fullName>
    </submittedName>
</protein>
<evidence type="ECO:0000313" key="4">
    <source>
        <dbReference type="Proteomes" id="UP001222683"/>
    </source>
</evidence>
<dbReference type="InterPro" id="IPR004107">
    <property type="entry name" value="Integrase_SAM-like_N"/>
</dbReference>
<reference evidence="3" key="1">
    <citation type="submission" date="2023-02" db="EMBL/GenBank/DDBJ databases">
        <title>Complete genome sequence of Lactobacillus ruminis CACC888 isolated from Pig feces.</title>
        <authorList>
            <person name="Park S."/>
            <person name="Park M.A."/>
            <person name="Kim D.-H."/>
            <person name="Kim Y."/>
        </authorList>
    </citation>
    <scope>NUCLEOTIDE SEQUENCE</scope>
    <source>
        <strain evidence="3">CACC888</strain>
    </source>
</reference>
<keyword evidence="1" id="KW-0238">DNA-binding</keyword>
<dbReference type="EMBL" id="CP117692">
    <property type="protein sequence ID" value="WDC82521.1"/>
    <property type="molecule type" value="Genomic_DNA"/>
</dbReference>
<evidence type="ECO:0000313" key="3">
    <source>
        <dbReference type="EMBL" id="WDC82521.1"/>
    </source>
</evidence>
<dbReference type="Proteomes" id="UP001222683">
    <property type="component" value="Chromosome"/>
</dbReference>
<dbReference type="Gene3D" id="1.10.150.130">
    <property type="match status" value="1"/>
</dbReference>
<organism evidence="3 4">
    <name type="scientific">Ligilactobacillus ruminis</name>
    <dbReference type="NCBI Taxonomy" id="1623"/>
    <lineage>
        <taxon>Bacteria</taxon>
        <taxon>Bacillati</taxon>
        <taxon>Bacillota</taxon>
        <taxon>Bacilli</taxon>
        <taxon>Lactobacillales</taxon>
        <taxon>Lactobacillaceae</taxon>
        <taxon>Ligilactobacillus</taxon>
    </lineage>
</organism>